<sequence length="143" mass="15796">MTLSIQCLDIDAADPDRLATFWQEALGWRRTHDTPDEVALEPPEHSLEDGVVPDLLFLRVPDERAGKNRLHLDLRPDAEPGQAAEVTRLETLGATRADVGQTGEEGWVVMADPEGNVFCVLEPLTPAQLAHLEEIRAARWPAS</sequence>
<proteinExistence type="predicted"/>
<comment type="caution">
    <text evidence="2">The sequence shown here is derived from an EMBL/GenBank/DDBJ whole genome shotgun (WGS) entry which is preliminary data.</text>
</comment>
<dbReference type="SUPFAM" id="SSF54593">
    <property type="entry name" value="Glyoxalase/Bleomycin resistance protein/Dihydroxybiphenyl dioxygenase"/>
    <property type="match status" value="1"/>
</dbReference>
<dbReference type="Pfam" id="PF18029">
    <property type="entry name" value="Glyoxalase_6"/>
    <property type="match status" value="1"/>
</dbReference>
<organism evidence="2 3">
    <name type="scientific">Nocardioides bigeumensis</name>
    <dbReference type="NCBI Taxonomy" id="433657"/>
    <lineage>
        <taxon>Bacteria</taxon>
        <taxon>Bacillati</taxon>
        <taxon>Actinomycetota</taxon>
        <taxon>Actinomycetes</taxon>
        <taxon>Propionibacteriales</taxon>
        <taxon>Nocardioidaceae</taxon>
        <taxon>Nocardioides</taxon>
    </lineage>
</organism>
<dbReference type="InterPro" id="IPR041581">
    <property type="entry name" value="Glyoxalase_6"/>
</dbReference>
<keyword evidence="3" id="KW-1185">Reference proteome</keyword>
<dbReference type="PANTHER" id="PTHR35908:SF1">
    <property type="entry name" value="CONSERVED PROTEIN"/>
    <property type="match status" value="1"/>
</dbReference>
<feature type="domain" description="VOC" evidence="1">
    <location>
        <begin position="4"/>
        <end position="123"/>
    </location>
</feature>
<evidence type="ECO:0000259" key="1">
    <source>
        <dbReference type="PROSITE" id="PS51819"/>
    </source>
</evidence>
<dbReference type="PROSITE" id="PS51819">
    <property type="entry name" value="VOC"/>
    <property type="match status" value="1"/>
</dbReference>
<dbReference type="Gene3D" id="3.10.180.10">
    <property type="entry name" value="2,3-Dihydroxybiphenyl 1,2-Dioxygenase, domain 1"/>
    <property type="match status" value="1"/>
</dbReference>
<accession>A0ABN2Y5L0</accession>
<reference evidence="2 3" key="1">
    <citation type="journal article" date="2019" name="Int. J. Syst. Evol. Microbiol.">
        <title>The Global Catalogue of Microorganisms (GCM) 10K type strain sequencing project: providing services to taxonomists for standard genome sequencing and annotation.</title>
        <authorList>
            <consortium name="The Broad Institute Genomics Platform"/>
            <consortium name="The Broad Institute Genome Sequencing Center for Infectious Disease"/>
            <person name="Wu L."/>
            <person name="Ma J."/>
        </authorList>
    </citation>
    <scope>NUCLEOTIDE SEQUENCE [LARGE SCALE GENOMIC DNA]</scope>
    <source>
        <strain evidence="2 3">JCM 16021</strain>
    </source>
</reference>
<dbReference type="InterPro" id="IPR037523">
    <property type="entry name" value="VOC_core"/>
</dbReference>
<dbReference type="PANTHER" id="PTHR35908">
    <property type="entry name" value="HYPOTHETICAL FUSION PROTEIN"/>
    <property type="match status" value="1"/>
</dbReference>
<evidence type="ECO:0000313" key="3">
    <source>
        <dbReference type="Proteomes" id="UP001500575"/>
    </source>
</evidence>
<evidence type="ECO:0000313" key="2">
    <source>
        <dbReference type="EMBL" id="GAA2122106.1"/>
    </source>
</evidence>
<gene>
    <name evidence="2" type="ORF">GCM10009843_16940</name>
</gene>
<protein>
    <submittedName>
        <fullName evidence="2">VOC family protein</fullName>
    </submittedName>
</protein>
<name>A0ABN2Y5L0_9ACTN</name>
<dbReference type="EMBL" id="BAAAQQ010000008">
    <property type="protein sequence ID" value="GAA2122106.1"/>
    <property type="molecule type" value="Genomic_DNA"/>
</dbReference>
<dbReference type="RefSeq" id="WP_344303255.1">
    <property type="nucleotide sequence ID" value="NZ_BAAAQQ010000008.1"/>
</dbReference>
<dbReference type="InterPro" id="IPR029068">
    <property type="entry name" value="Glyas_Bleomycin-R_OHBP_Dase"/>
</dbReference>
<dbReference type="Proteomes" id="UP001500575">
    <property type="component" value="Unassembled WGS sequence"/>
</dbReference>